<comment type="caution">
    <text evidence="3">The sequence shown here is derived from an EMBL/GenBank/DDBJ whole genome shotgun (WGS) entry which is preliminary data.</text>
</comment>
<feature type="compositionally biased region" description="Basic residues" evidence="1">
    <location>
        <begin position="149"/>
        <end position="159"/>
    </location>
</feature>
<proteinExistence type="predicted"/>
<dbReference type="AlphaFoldDB" id="A0A0F8WJF5"/>
<keyword evidence="2" id="KW-0812">Transmembrane</keyword>
<keyword evidence="2" id="KW-1133">Transmembrane helix</keyword>
<protein>
    <submittedName>
        <fullName evidence="3">Uncharacterized protein</fullName>
    </submittedName>
</protein>
<feature type="transmembrane region" description="Helical" evidence="2">
    <location>
        <begin position="18"/>
        <end position="42"/>
    </location>
</feature>
<sequence length="159" mass="17826">MTENNFSQDELGYNKGSWIIKALFIPILVLVYSIGLPSSGLARDNRLPKNRQNVAAITVGVDPRVELIGIVFRLAGSPEFNDGRIRSYVKDVEQHFREFDGHPVVKMAARLRNTRQMSSDGPMSLSVYIDHDLLPTRSSMNSSRPMVRCTKKASIHAKP</sequence>
<evidence type="ECO:0000256" key="2">
    <source>
        <dbReference type="SAM" id="Phobius"/>
    </source>
</evidence>
<reference evidence="3" key="1">
    <citation type="journal article" date="2015" name="Nature">
        <title>Complex archaea that bridge the gap between prokaryotes and eukaryotes.</title>
        <authorList>
            <person name="Spang A."/>
            <person name="Saw J.H."/>
            <person name="Jorgensen S.L."/>
            <person name="Zaremba-Niedzwiedzka K."/>
            <person name="Martijn J."/>
            <person name="Lind A.E."/>
            <person name="van Eijk R."/>
            <person name="Schleper C."/>
            <person name="Guy L."/>
            <person name="Ettema T.J."/>
        </authorList>
    </citation>
    <scope>NUCLEOTIDE SEQUENCE</scope>
</reference>
<keyword evidence="2" id="KW-0472">Membrane</keyword>
<accession>A0A0F8WJF5</accession>
<gene>
    <name evidence="3" type="ORF">LCGC14_3058910</name>
</gene>
<evidence type="ECO:0000313" key="3">
    <source>
        <dbReference type="EMBL" id="KKK56997.1"/>
    </source>
</evidence>
<dbReference type="EMBL" id="LAZR01064712">
    <property type="protein sequence ID" value="KKK56997.1"/>
    <property type="molecule type" value="Genomic_DNA"/>
</dbReference>
<name>A0A0F8WJF5_9ZZZZ</name>
<evidence type="ECO:0000256" key="1">
    <source>
        <dbReference type="SAM" id="MobiDB-lite"/>
    </source>
</evidence>
<feature type="region of interest" description="Disordered" evidence="1">
    <location>
        <begin position="139"/>
        <end position="159"/>
    </location>
</feature>
<organism evidence="3">
    <name type="scientific">marine sediment metagenome</name>
    <dbReference type="NCBI Taxonomy" id="412755"/>
    <lineage>
        <taxon>unclassified sequences</taxon>
        <taxon>metagenomes</taxon>
        <taxon>ecological metagenomes</taxon>
    </lineage>
</organism>